<name>A0ACC6RR09_9BURK</name>
<proteinExistence type="predicted"/>
<accession>A0ACC6RR09</accession>
<keyword evidence="2" id="KW-1185">Reference proteome</keyword>
<dbReference type="EMBL" id="JAYMRU010000024">
    <property type="protein sequence ID" value="MEM5403778.1"/>
    <property type="molecule type" value="Genomic_DNA"/>
</dbReference>
<gene>
    <name evidence="1" type="ORF">VSR83_27715</name>
</gene>
<organism evidence="1 2">
    <name type="scientific">Paraburkholderia unamae</name>
    <dbReference type="NCBI Taxonomy" id="219649"/>
    <lineage>
        <taxon>Bacteria</taxon>
        <taxon>Pseudomonadati</taxon>
        <taxon>Pseudomonadota</taxon>
        <taxon>Betaproteobacteria</taxon>
        <taxon>Burkholderiales</taxon>
        <taxon>Burkholderiaceae</taxon>
        <taxon>Paraburkholderia</taxon>
    </lineage>
</organism>
<sequence>MTRQWWMSDHRLYLDWIYAPLVLDDIWGRLWFSIDLPPDDEHEERYRREIQMLCSVEEAKEWLRIDTDDMVPNLKIAIAGVSEMVMTYLKRSRNFKEDRIPPEVKLATLAGVGYVIRDPDGVEAAQLEMGFLPKHVLNILYPRRTPTIA</sequence>
<dbReference type="Proteomes" id="UP001392318">
    <property type="component" value="Unassembled WGS sequence"/>
</dbReference>
<protein>
    <submittedName>
        <fullName evidence="1">Head-tail connector protein</fullName>
    </submittedName>
</protein>
<evidence type="ECO:0000313" key="2">
    <source>
        <dbReference type="Proteomes" id="UP001392318"/>
    </source>
</evidence>
<evidence type="ECO:0000313" key="1">
    <source>
        <dbReference type="EMBL" id="MEM5403778.1"/>
    </source>
</evidence>
<comment type="caution">
    <text evidence="1">The sequence shown here is derived from an EMBL/GenBank/DDBJ whole genome shotgun (WGS) entry which is preliminary data.</text>
</comment>
<reference evidence="1" key="1">
    <citation type="submission" date="2024-01" db="EMBL/GenBank/DDBJ databases">
        <title>The diversity of rhizobia nodulating Mimosa spp. in eleven states of Brazil covering several biomes is determined by host plant, location, and edaphic factors.</title>
        <authorList>
            <person name="Rouws L."/>
            <person name="Barauna A."/>
            <person name="Beukes C."/>
            <person name="De Faria S.M."/>
            <person name="Gross E."/>
            <person name="Dos Reis Junior F.B."/>
            <person name="Simon M."/>
            <person name="Maluk M."/>
            <person name="Odee D.W."/>
            <person name="Kenicer G."/>
            <person name="Young J.P.W."/>
            <person name="Reis V.M."/>
            <person name="Zilli J."/>
            <person name="James E.K."/>
        </authorList>
    </citation>
    <scope>NUCLEOTIDE SEQUENCE</scope>
    <source>
        <strain evidence="1">JPY452</strain>
    </source>
</reference>